<protein>
    <recommendedName>
        <fullName evidence="2">YCII-related domain-containing protein</fullName>
    </recommendedName>
</protein>
<dbReference type="EMBL" id="PQAP01000097">
    <property type="protein sequence ID" value="PWB72022.1"/>
    <property type="molecule type" value="Genomic_DNA"/>
</dbReference>
<gene>
    <name evidence="3" type="ORF">C3F09_07155</name>
</gene>
<reference evidence="3 4" key="1">
    <citation type="journal article" date="2018" name="ISME J.">
        <title>A methanotrophic archaeon couples anaerobic oxidation of methane to Fe(III) reduction.</title>
        <authorList>
            <person name="Cai C."/>
            <person name="Leu A.O."/>
            <person name="Xie G.J."/>
            <person name="Guo J."/>
            <person name="Feng Y."/>
            <person name="Zhao J.X."/>
            <person name="Tyson G.W."/>
            <person name="Yuan Z."/>
            <person name="Hu S."/>
        </authorList>
    </citation>
    <scope>NUCLEOTIDE SEQUENCE [LARGE SCALE GENOMIC DNA]</scope>
    <source>
        <strain evidence="3">FeB_12</strain>
    </source>
</reference>
<evidence type="ECO:0000259" key="2">
    <source>
        <dbReference type="Pfam" id="PF03795"/>
    </source>
</evidence>
<feature type="domain" description="YCII-related" evidence="2">
    <location>
        <begin position="5"/>
        <end position="64"/>
    </location>
</feature>
<dbReference type="Pfam" id="PF03795">
    <property type="entry name" value="YCII"/>
    <property type="match status" value="1"/>
</dbReference>
<dbReference type="InterPro" id="IPR011008">
    <property type="entry name" value="Dimeric_a/b-barrel"/>
</dbReference>
<accession>A0A855X2B4</accession>
<evidence type="ECO:0000313" key="3">
    <source>
        <dbReference type="EMBL" id="PWB72022.1"/>
    </source>
</evidence>
<comment type="caution">
    <text evidence="3">The sequence shown here is derived from an EMBL/GenBank/DDBJ whole genome shotgun (WGS) entry which is preliminary data.</text>
</comment>
<evidence type="ECO:0000256" key="1">
    <source>
        <dbReference type="ARBA" id="ARBA00007689"/>
    </source>
</evidence>
<name>A0A855X2B4_9BACT</name>
<proteinExistence type="inferred from homology"/>
<dbReference type="AlphaFoldDB" id="A0A855X2B4"/>
<dbReference type="InterPro" id="IPR005545">
    <property type="entry name" value="YCII"/>
</dbReference>
<comment type="similarity">
    <text evidence="1">Belongs to the YciI family.</text>
</comment>
<dbReference type="SUPFAM" id="SSF54909">
    <property type="entry name" value="Dimeric alpha+beta barrel"/>
    <property type="match status" value="1"/>
</dbReference>
<dbReference type="Gene3D" id="3.30.70.1060">
    <property type="entry name" value="Dimeric alpha+beta barrel"/>
    <property type="match status" value="1"/>
</dbReference>
<organism evidence="3 4">
    <name type="scientific">candidate division GN15 bacterium</name>
    <dbReference type="NCBI Taxonomy" id="2072418"/>
    <lineage>
        <taxon>Bacteria</taxon>
        <taxon>candidate division GN15</taxon>
    </lineage>
</organism>
<dbReference type="Proteomes" id="UP000250918">
    <property type="component" value="Unassembled WGS sequence"/>
</dbReference>
<sequence length="84" mass="9383">MTAREEKIMGEHFHYLKKLTDERKVLMAGPCFSKPPFGLIVLHVTSEAEAREIMSKEPSVVNGVHTYDMALLVVSLMAVNPPKS</sequence>
<evidence type="ECO:0000313" key="4">
    <source>
        <dbReference type="Proteomes" id="UP000250918"/>
    </source>
</evidence>